<evidence type="ECO:0000256" key="3">
    <source>
        <dbReference type="ARBA" id="ARBA00008621"/>
    </source>
</evidence>
<dbReference type="GO" id="GO:0046872">
    <property type="term" value="F:metal ion binding"/>
    <property type="evidence" value="ECO:0007669"/>
    <property type="project" value="UniProtKB-KW"/>
</dbReference>
<feature type="binding site" evidence="9">
    <location>
        <position position="104"/>
    </location>
    <ligand>
        <name>substrate</name>
    </ligand>
</feature>
<dbReference type="CDD" id="cd16841">
    <property type="entry name" value="RraA_family"/>
    <property type="match status" value="1"/>
</dbReference>
<feature type="binding site" evidence="9">
    <location>
        <begin position="82"/>
        <end position="85"/>
    </location>
    <ligand>
        <name>substrate</name>
    </ligand>
</feature>
<dbReference type="Pfam" id="PF03737">
    <property type="entry name" value="RraA-like"/>
    <property type="match status" value="1"/>
</dbReference>
<dbReference type="EC" id="4.1.1.112" evidence="10"/>
<comment type="catalytic activity">
    <reaction evidence="1 10">
        <text>4-hydroxy-4-methyl-2-oxoglutarate = 2 pyruvate</text>
        <dbReference type="Rhea" id="RHEA:22748"/>
        <dbReference type="ChEBI" id="CHEBI:15361"/>
        <dbReference type="ChEBI" id="CHEBI:58276"/>
        <dbReference type="EC" id="4.1.3.17"/>
    </reaction>
</comment>
<feature type="binding site" evidence="9">
    <location>
        <position position="105"/>
    </location>
    <ligand>
        <name>Mg(2+)</name>
        <dbReference type="ChEBI" id="CHEBI:18420"/>
    </ligand>
</feature>
<dbReference type="NCBIfam" id="NF006875">
    <property type="entry name" value="PRK09372.1"/>
    <property type="match status" value="1"/>
</dbReference>
<comment type="similarity">
    <text evidence="3 10">Belongs to the class II aldolase/RraA-like family.</text>
</comment>
<accession>A0A8I1MZD8</accession>
<evidence type="ECO:0000256" key="8">
    <source>
        <dbReference type="ARBA" id="ARBA00047973"/>
    </source>
</evidence>
<comment type="subunit">
    <text evidence="4 10">Homotrimer.</text>
</comment>
<dbReference type="PANTHER" id="PTHR33254:SF4">
    <property type="entry name" value="4-HYDROXY-4-METHYL-2-OXOGLUTARATE ALDOLASE 3-RELATED"/>
    <property type="match status" value="1"/>
</dbReference>
<comment type="catalytic activity">
    <reaction evidence="8 10">
        <text>oxaloacetate + H(+) = pyruvate + CO2</text>
        <dbReference type="Rhea" id="RHEA:15641"/>
        <dbReference type="ChEBI" id="CHEBI:15361"/>
        <dbReference type="ChEBI" id="CHEBI:15378"/>
        <dbReference type="ChEBI" id="CHEBI:16452"/>
        <dbReference type="ChEBI" id="CHEBI:16526"/>
        <dbReference type="EC" id="4.1.1.112"/>
    </reaction>
</comment>
<evidence type="ECO:0000313" key="11">
    <source>
        <dbReference type="EMBL" id="MBN8745078.1"/>
    </source>
</evidence>
<dbReference type="GO" id="GO:0008948">
    <property type="term" value="F:oxaloacetate decarboxylase activity"/>
    <property type="evidence" value="ECO:0007669"/>
    <property type="project" value="UniProtKB-EC"/>
</dbReference>
<evidence type="ECO:0000313" key="12">
    <source>
        <dbReference type="Proteomes" id="UP000664800"/>
    </source>
</evidence>
<dbReference type="NCBIfam" id="TIGR01935">
    <property type="entry name" value="NOT-MenG"/>
    <property type="match status" value="1"/>
</dbReference>
<evidence type="ECO:0000256" key="5">
    <source>
        <dbReference type="ARBA" id="ARBA00022723"/>
    </source>
</evidence>
<reference evidence="11" key="1">
    <citation type="submission" date="2021-02" db="EMBL/GenBank/DDBJ databases">
        <title>Thiocyanate and organic carbon inputs drive convergent selection for specific autotrophic Afipia and Thiobacillus strains within complex microbiomes.</title>
        <authorList>
            <person name="Huddy R.J."/>
            <person name="Sachdeva R."/>
            <person name="Kadzinga F."/>
            <person name="Kantor R.S."/>
            <person name="Harrison S.T.L."/>
            <person name="Banfield J.F."/>
        </authorList>
    </citation>
    <scope>NUCLEOTIDE SEQUENCE</scope>
    <source>
        <strain evidence="11">SCN18_13_7_16_R3_B_64_19</strain>
    </source>
</reference>
<dbReference type="Gene3D" id="3.50.30.40">
    <property type="entry name" value="Ribonuclease E inhibitor RraA/RraA-like"/>
    <property type="match status" value="1"/>
</dbReference>
<comment type="caution">
    <text evidence="11">The sequence shown here is derived from an EMBL/GenBank/DDBJ whole genome shotgun (WGS) entry which is preliminary data.</text>
</comment>
<dbReference type="InterPro" id="IPR005493">
    <property type="entry name" value="RraA/RraA-like"/>
</dbReference>
<evidence type="ECO:0000256" key="9">
    <source>
        <dbReference type="PIRSR" id="PIRSR605493-1"/>
    </source>
</evidence>
<dbReference type="PANTHER" id="PTHR33254">
    <property type="entry name" value="4-HYDROXY-4-METHYL-2-OXOGLUTARATE ALDOLASE 3-RELATED"/>
    <property type="match status" value="1"/>
</dbReference>
<evidence type="ECO:0000256" key="6">
    <source>
        <dbReference type="ARBA" id="ARBA00023239"/>
    </source>
</evidence>
<dbReference type="GO" id="GO:0008428">
    <property type="term" value="F:ribonuclease inhibitor activity"/>
    <property type="evidence" value="ECO:0007669"/>
    <property type="project" value="InterPro"/>
</dbReference>
<comment type="function">
    <text evidence="7 10">Catalyzes the aldol cleavage of 4-hydroxy-4-methyl-2-oxoglutarate (HMG) into 2 molecules of pyruvate. Also contains a secondary oxaloacetate (OAA) decarboxylase activity due to the common pyruvate enolate transition state formed following C-C bond cleavage in the retro-aldol and decarboxylation reactions.</text>
</comment>
<proteinExistence type="inferred from homology"/>
<organism evidence="11 12">
    <name type="scientific">Thiomonas arsenitoxydans (strain DSM 22701 / CIP 110005 / 3As)</name>
    <dbReference type="NCBI Taxonomy" id="426114"/>
    <lineage>
        <taxon>Bacteria</taxon>
        <taxon>Pseudomonadati</taxon>
        <taxon>Pseudomonadota</taxon>
        <taxon>Betaproteobacteria</taxon>
        <taxon>Burkholderiales</taxon>
        <taxon>Thiomonas</taxon>
    </lineage>
</organism>
<evidence type="ECO:0000256" key="7">
    <source>
        <dbReference type="ARBA" id="ARBA00025046"/>
    </source>
</evidence>
<protein>
    <recommendedName>
        <fullName evidence="10">4-hydroxy-4-methyl-2-oxoglutarate aldolase</fullName>
        <shortName evidence="10">HMG aldolase</shortName>
        <ecNumber evidence="10">4.1.1.112</ecNumber>
        <ecNumber evidence="10">4.1.3.17</ecNumber>
    </recommendedName>
    <alternativeName>
        <fullName evidence="10">Oxaloacetate decarboxylase</fullName>
    </alternativeName>
</protein>
<evidence type="ECO:0000256" key="2">
    <source>
        <dbReference type="ARBA" id="ARBA00001968"/>
    </source>
</evidence>
<dbReference type="EMBL" id="JAFKMR010000024">
    <property type="protein sequence ID" value="MBN8745078.1"/>
    <property type="molecule type" value="Genomic_DNA"/>
</dbReference>
<keyword evidence="6 10" id="KW-0456">Lyase</keyword>
<dbReference type="SUPFAM" id="SSF89562">
    <property type="entry name" value="RraA-like"/>
    <property type="match status" value="1"/>
</dbReference>
<comment type="cofactor">
    <cofactor evidence="9">
        <name>Mg(2+)</name>
        <dbReference type="ChEBI" id="CHEBI:18420"/>
    </cofactor>
</comment>
<dbReference type="GO" id="GO:0051252">
    <property type="term" value="P:regulation of RNA metabolic process"/>
    <property type="evidence" value="ECO:0007669"/>
    <property type="project" value="InterPro"/>
</dbReference>
<dbReference type="InterPro" id="IPR036704">
    <property type="entry name" value="RraA/RraA-like_sf"/>
</dbReference>
<dbReference type="RefSeq" id="WP_276731398.1">
    <property type="nucleotide sequence ID" value="NZ_JAFKMR010000024.1"/>
</dbReference>
<dbReference type="AlphaFoldDB" id="A0A8I1MZD8"/>
<name>A0A8I1MZD8_THIA3</name>
<evidence type="ECO:0000256" key="10">
    <source>
        <dbReference type="RuleBase" id="RU004338"/>
    </source>
</evidence>
<evidence type="ECO:0000256" key="1">
    <source>
        <dbReference type="ARBA" id="ARBA00001342"/>
    </source>
</evidence>
<gene>
    <name evidence="11" type="primary">rraA</name>
    <name evidence="11" type="ORF">J0I24_12335</name>
</gene>
<sequence length="169" mass="18024">MHALFSTCDLCDAHRDALHTDALRVLPPVFRSFGKISRFRGKIATVQCHDDNALVRATLESAGMARVLVVDGAASMKRALLGGNLAALASQNGWAGVLVNGCVRDVHEILQVPIGVLALASMPAPPEKHGKGRVDVAVTIQDVIVRPGEWLYADEDGVIISREQLGLAL</sequence>
<keyword evidence="5 9" id="KW-0479">Metal-binding</keyword>
<dbReference type="Proteomes" id="UP000664800">
    <property type="component" value="Unassembled WGS sequence"/>
</dbReference>
<comment type="cofactor">
    <cofactor evidence="2 10">
        <name>a divalent metal cation</name>
        <dbReference type="ChEBI" id="CHEBI:60240"/>
    </cofactor>
</comment>
<dbReference type="EC" id="4.1.3.17" evidence="10"/>
<keyword evidence="9" id="KW-0460">Magnesium</keyword>
<evidence type="ECO:0000256" key="4">
    <source>
        <dbReference type="ARBA" id="ARBA00011233"/>
    </source>
</evidence>
<dbReference type="InterPro" id="IPR010203">
    <property type="entry name" value="RraA"/>
</dbReference>
<dbReference type="GO" id="GO:0047443">
    <property type="term" value="F:4-hydroxy-4-methyl-2-oxoglutarate aldolase activity"/>
    <property type="evidence" value="ECO:0007669"/>
    <property type="project" value="UniProtKB-EC"/>
</dbReference>